<dbReference type="Gene3D" id="2.120.10.30">
    <property type="entry name" value="TolB, C-terminal domain"/>
    <property type="match status" value="3"/>
</dbReference>
<dbReference type="InterPro" id="IPR011042">
    <property type="entry name" value="6-blade_b-propeller_TolB-like"/>
</dbReference>
<dbReference type="InterPro" id="IPR011047">
    <property type="entry name" value="Quinoprotein_ADH-like_sf"/>
</dbReference>
<sequence length="722" mass="81949">MGRVARTHIILVITSVLLILYVFESIEVDSKNKEIADLNDRVKDMNSSLVEQIKMINKLVDERISHTLFNGSETRQYMFDGSYIAIDNQGYDYSDIYPVDIFTDKDGNIIIVSATDKIVKFDTNGREIFSIGIGRDIDIFYPFSFGYYYNSDNIVTVDSNGNIYVLILNYNLLTIFSKDGELMKTWTKPVHAKNCYEDYYNEDYFPLINNMIAAYSNGDVVVVGNNEIKRFSSDGKFIATYVDPCNSEIDIIADIAIDEDDNLYVLGGHDKVDRVYKLDEDGRIVTSWIIYDSLYPDNYPEEIRAHRGYVYVLDVKGIIHVFTDSGLLVNRIDDHVVSSTIDFIIDFAVSDDAIYIIENSSNGIRTIKVHRSNGNGLDYVWNVYKYKHIESEAHDIAVSKHNIFIALYSNDEIKIHKYNKDDGVKVGEWTAVASEEYGLEELGKSGIAYGDGKVALFLKDKVKVYDEDGHMLEEYFLGSTLGSYVMDVEIDDEGYIYVVLNDGIAIMKDGTILKRLWITTKCTIYGYVIPHYKRNPDGRWSLEIEWEEPVPAGTNCSDPDSSGPLKRGDIQFYSIGNSALADEQLYVIDEYNRRIQVFNKHDGRFVGKLNFINPMTPNHSIDAIVDMDVDDRGYIYIATTTSVIVMDVDDDGGDDAIDGSGKLVAAWGRICYPADQQACSYPLSLLYKDPYKPISGMDVDKDDGDIYILYSSKVVLRFRQPI</sequence>
<dbReference type="InterPro" id="IPR050952">
    <property type="entry name" value="TRIM-NHL_E3_ligases"/>
</dbReference>
<reference evidence="2" key="1">
    <citation type="submission" date="2018-01" db="EMBL/GenBank/DDBJ databases">
        <authorList>
            <person name="Kerou L M."/>
        </authorList>
    </citation>
    <scope>NUCLEOTIDE SEQUENCE [LARGE SCALE GENOMIC DNA]</scope>
    <source>
        <strain evidence="2">SCU2</strain>
    </source>
</reference>
<dbReference type="PANTHER" id="PTHR24104">
    <property type="entry name" value="E3 UBIQUITIN-PROTEIN LIGASE NHLRC1-RELATED"/>
    <property type="match status" value="1"/>
</dbReference>
<dbReference type="RefSeq" id="WP_103287161.1">
    <property type="nucleotide sequence ID" value="NZ_LT981265.1"/>
</dbReference>
<dbReference type="GeneID" id="41594980"/>
<name>A0A2K5AR33_9ARCH</name>
<dbReference type="SUPFAM" id="SSF63829">
    <property type="entry name" value="Calcium-dependent phosphotriesterase"/>
    <property type="match status" value="2"/>
</dbReference>
<protein>
    <submittedName>
        <fullName evidence="1">Uncharacterized protein</fullName>
    </submittedName>
</protein>
<keyword evidence="2" id="KW-1185">Reference proteome</keyword>
<proteinExistence type="predicted"/>
<evidence type="ECO:0000313" key="1">
    <source>
        <dbReference type="EMBL" id="SPC34108.1"/>
    </source>
</evidence>
<dbReference type="EMBL" id="LT981265">
    <property type="protein sequence ID" value="SPC34108.1"/>
    <property type="molecule type" value="Genomic_DNA"/>
</dbReference>
<dbReference type="Proteomes" id="UP000236248">
    <property type="component" value="Chromosome NCAV"/>
</dbReference>
<dbReference type="KEGG" id="ncv:NCAV_0931"/>
<dbReference type="AlphaFoldDB" id="A0A2K5AR33"/>
<dbReference type="SUPFAM" id="SSF50998">
    <property type="entry name" value="Quinoprotein alcohol dehydrogenase-like"/>
    <property type="match status" value="1"/>
</dbReference>
<organism evidence="1 2">
    <name type="scientific">Candidatus Nitrosocaldus cavascurensis</name>
    <dbReference type="NCBI Taxonomy" id="2058097"/>
    <lineage>
        <taxon>Archaea</taxon>
        <taxon>Nitrososphaerota</taxon>
        <taxon>Nitrososphaeria</taxon>
        <taxon>Candidatus Nitrosocaldales</taxon>
        <taxon>Candidatus Nitrosocaldaceae</taxon>
        <taxon>Candidatus Nitrosocaldus</taxon>
    </lineage>
</organism>
<dbReference type="PANTHER" id="PTHR24104:SF25">
    <property type="entry name" value="PROTEIN LIN-41"/>
    <property type="match status" value="1"/>
</dbReference>
<gene>
    <name evidence="1" type="ORF">NCAV_0931</name>
</gene>
<evidence type="ECO:0000313" key="2">
    <source>
        <dbReference type="Proteomes" id="UP000236248"/>
    </source>
</evidence>
<dbReference type="GO" id="GO:0008270">
    <property type="term" value="F:zinc ion binding"/>
    <property type="evidence" value="ECO:0007669"/>
    <property type="project" value="UniProtKB-KW"/>
</dbReference>
<accession>A0A2K5AR33</accession>